<comment type="caution">
    <text evidence="1">The sequence shown here is derived from an EMBL/GenBank/DDBJ whole genome shotgun (WGS) entry which is preliminary data.</text>
</comment>
<accession>A0AAD7IA21</accession>
<dbReference type="Proteomes" id="UP001215598">
    <property type="component" value="Unassembled WGS sequence"/>
</dbReference>
<dbReference type="AlphaFoldDB" id="A0AAD7IA21"/>
<evidence type="ECO:0000313" key="1">
    <source>
        <dbReference type="EMBL" id="KAJ7738129.1"/>
    </source>
</evidence>
<name>A0AAD7IA21_9AGAR</name>
<organism evidence="1 2">
    <name type="scientific">Mycena metata</name>
    <dbReference type="NCBI Taxonomy" id="1033252"/>
    <lineage>
        <taxon>Eukaryota</taxon>
        <taxon>Fungi</taxon>
        <taxon>Dikarya</taxon>
        <taxon>Basidiomycota</taxon>
        <taxon>Agaricomycotina</taxon>
        <taxon>Agaricomycetes</taxon>
        <taxon>Agaricomycetidae</taxon>
        <taxon>Agaricales</taxon>
        <taxon>Marasmiineae</taxon>
        <taxon>Mycenaceae</taxon>
        <taxon>Mycena</taxon>
    </lineage>
</organism>
<evidence type="ECO:0000313" key="2">
    <source>
        <dbReference type="Proteomes" id="UP001215598"/>
    </source>
</evidence>
<reference evidence="1" key="1">
    <citation type="submission" date="2023-03" db="EMBL/GenBank/DDBJ databases">
        <title>Massive genome expansion in bonnet fungi (Mycena s.s.) driven by repeated elements and novel gene families across ecological guilds.</title>
        <authorList>
            <consortium name="Lawrence Berkeley National Laboratory"/>
            <person name="Harder C.B."/>
            <person name="Miyauchi S."/>
            <person name="Viragh M."/>
            <person name="Kuo A."/>
            <person name="Thoen E."/>
            <person name="Andreopoulos B."/>
            <person name="Lu D."/>
            <person name="Skrede I."/>
            <person name="Drula E."/>
            <person name="Henrissat B."/>
            <person name="Morin E."/>
            <person name="Kohler A."/>
            <person name="Barry K."/>
            <person name="LaButti K."/>
            <person name="Morin E."/>
            <person name="Salamov A."/>
            <person name="Lipzen A."/>
            <person name="Mereny Z."/>
            <person name="Hegedus B."/>
            <person name="Baldrian P."/>
            <person name="Stursova M."/>
            <person name="Weitz H."/>
            <person name="Taylor A."/>
            <person name="Grigoriev I.V."/>
            <person name="Nagy L.G."/>
            <person name="Martin F."/>
            <person name="Kauserud H."/>
        </authorList>
    </citation>
    <scope>NUCLEOTIDE SEQUENCE</scope>
    <source>
        <strain evidence="1">CBHHK182m</strain>
    </source>
</reference>
<protein>
    <submittedName>
        <fullName evidence="1">Uncharacterized protein</fullName>
    </submittedName>
</protein>
<dbReference type="EMBL" id="JARKIB010000113">
    <property type="protein sequence ID" value="KAJ7738129.1"/>
    <property type="molecule type" value="Genomic_DNA"/>
</dbReference>
<feature type="non-terminal residue" evidence="1">
    <location>
        <position position="1"/>
    </location>
</feature>
<proteinExistence type="predicted"/>
<feature type="non-terminal residue" evidence="1">
    <location>
        <position position="71"/>
    </location>
</feature>
<gene>
    <name evidence="1" type="ORF">B0H16DRAFT_1253752</name>
</gene>
<keyword evidence="2" id="KW-1185">Reference proteome</keyword>
<sequence>YWSLDPEGLKALSTEEAERIGFPPFRLTTKVAGLSWDAYVYAGLRKFYQAKGFDPDSHEVALHLGLSLYQL</sequence>